<evidence type="ECO:0000256" key="1">
    <source>
        <dbReference type="HAMAP-Rule" id="MF_01851"/>
    </source>
</evidence>
<dbReference type="PIRSF" id="PIRSF021332">
    <property type="entry name" value="DUF1054"/>
    <property type="match status" value="1"/>
</dbReference>
<organism evidence="2 3">
    <name type="scientific">Paenibacillus terreus</name>
    <dbReference type="NCBI Taxonomy" id="1387834"/>
    <lineage>
        <taxon>Bacteria</taxon>
        <taxon>Bacillati</taxon>
        <taxon>Bacillota</taxon>
        <taxon>Bacilli</taxon>
        <taxon>Bacillales</taxon>
        <taxon>Paenibacillaceae</taxon>
        <taxon>Paenibacillus</taxon>
    </lineage>
</organism>
<dbReference type="SUPFAM" id="SSF142913">
    <property type="entry name" value="YktB/PF0168-like"/>
    <property type="match status" value="1"/>
</dbReference>
<reference evidence="2 3" key="1">
    <citation type="submission" date="2024-09" db="EMBL/GenBank/DDBJ databases">
        <authorList>
            <person name="Ruan L."/>
        </authorList>
    </citation>
    <scope>NUCLEOTIDE SEQUENCE [LARGE SCALE GENOMIC DNA]</scope>
    <source>
        <strain evidence="2 3">D33</strain>
    </source>
</reference>
<evidence type="ECO:0000313" key="3">
    <source>
        <dbReference type="Proteomes" id="UP001580407"/>
    </source>
</evidence>
<accession>A0ABV5B3N0</accession>
<dbReference type="RefSeq" id="WP_375524109.1">
    <property type="nucleotide sequence ID" value="NZ_JBHILM010000004.1"/>
</dbReference>
<dbReference type="InterPro" id="IPR053707">
    <property type="entry name" value="UPF0637_domain_sf"/>
</dbReference>
<dbReference type="Proteomes" id="UP001580407">
    <property type="component" value="Unassembled WGS sequence"/>
</dbReference>
<dbReference type="HAMAP" id="MF_01851">
    <property type="entry name" value="UPF0637"/>
    <property type="match status" value="1"/>
</dbReference>
<dbReference type="InterPro" id="IPR009403">
    <property type="entry name" value="UPF0637"/>
</dbReference>
<dbReference type="Gene3D" id="3.30.930.20">
    <property type="entry name" value="Protein of unknown function DUF1054"/>
    <property type="match status" value="1"/>
</dbReference>
<name>A0ABV5B3N0_9BACL</name>
<dbReference type="EMBL" id="JBHILM010000004">
    <property type="protein sequence ID" value="MFB5680296.1"/>
    <property type="molecule type" value="Genomic_DNA"/>
</dbReference>
<dbReference type="Pfam" id="PF06335">
    <property type="entry name" value="DUF1054"/>
    <property type="match status" value="1"/>
</dbReference>
<comment type="similarity">
    <text evidence="1">Belongs to the UPF0637 family.</text>
</comment>
<sequence>MTFTGFNEQDFDVFEVPGLEARMEVLIRNVRPKLEAIGEELTPYMTGLCGEEMFPHVAKHARRTVNPPKDTWVAWAPSKRGYKAYPHFEVGMFASHLFIVFAIIYESPNKEVFAKQLDKQLGAIRSHLPGNYYWSTDHMAPQGTSHAEMTEEQFQTLIHKLANVKKSEVVCGLRLERDDPRVQNGEQLLKLVRSTFEQLLPLYKMAGHPE</sequence>
<keyword evidence="3" id="KW-1185">Reference proteome</keyword>
<gene>
    <name evidence="2" type="ORF">ACE3NQ_05100</name>
</gene>
<proteinExistence type="inferred from homology"/>
<comment type="caution">
    <text evidence="2">The sequence shown here is derived from an EMBL/GenBank/DDBJ whole genome shotgun (WGS) entry which is preliminary data.</text>
</comment>
<protein>
    <recommendedName>
        <fullName evidence="1">UPF0637 protein ACE3NQ_05100</fullName>
    </recommendedName>
</protein>
<evidence type="ECO:0000313" key="2">
    <source>
        <dbReference type="EMBL" id="MFB5680296.1"/>
    </source>
</evidence>